<dbReference type="InterPro" id="IPR014710">
    <property type="entry name" value="RmlC-like_jellyroll"/>
</dbReference>
<dbReference type="PROSITE" id="PS50042">
    <property type="entry name" value="CNMP_BINDING_3"/>
    <property type="match status" value="1"/>
</dbReference>
<dbReference type="STRING" id="683260.SAMN05421874_110112"/>
<gene>
    <name evidence="2" type="ORF">SAMN05421874_110112</name>
</gene>
<evidence type="ECO:0000259" key="1">
    <source>
        <dbReference type="PROSITE" id="PS50042"/>
    </source>
</evidence>
<evidence type="ECO:0000313" key="3">
    <source>
        <dbReference type="Proteomes" id="UP000198683"/>
    </source>
</evidence>
<keyword evidence="3" id="KW-1185">Reference proteome</keyword>
<dbReference type="RefSeq" id="WP_090766415.1">
    <property type="nucleotide sequence ID" value="NZ_FNFB01000010.1"/>
</dbReference>
<dbReference type="EMBL" id="FNFB01000010">
    <property type="protein sequence ID" value="SDK70611.1"/>
    <property type="molecule type" value="Genomic_DNA"/>
</dbReference>
<dbReference type="InterPro" id="IPR018490">
    <property type="entry name" value="cNMP-bd_dom_sf"/>
</dbReference>
<dbReference type="InterPro" id="IPR049817">
    <property type="entry name" value="Encap_f2b"/>
</dbReference>
<dbReference type="Gene3D" id="2.60.120.10">
    <property type="entry name" value="Jelly Rolls"/>
    <property type="match status" value="1"/>
</dbReference>
<accession>A0A1G9E3C0</accession>
<protein>
    <submittedName>
        <fullName evidence="2">Cyclic nucleotide-binding domain-containing protein</fullName>
    </submittedName>
</protein>
<dbReference type="CDD" id="cd00038">
    <property type="entry name" value="CAP_ED"/>
    <property type="match status" value="1"/>
</dbReference>
<sequence length="462" mass="50066">MTEADQQPLSLDTAAARTLATTTKTVPQTLEDSPRWLLRMLPWVDVAAGVYRVNRRLTYPVGGGRVSFSNTGARFRVVPPSLAELPALHGLAGDPVLDTLAGRFEQREYDRGDTIVAAGIPAGELLLVARGRATRLQSGAYGDPVVLGSLADGDHAGSEPPAEGAVWPHTLRAGTPCTVLALPWAEVRAVAEQSPALRAALDRHRAVASRRRNKYGEAAIVTAAGHRGEPVLPGTFADYDPGPREYVMSVSQTVLRLHTRVSDLFNEPIDQKQEQIRLTVAAIREAQERELVVNRDFGLLHQADPRQRVQTRTGPPSPDDLDELLCRRKKSRFFLAHPRAIAAFHRECNARGVYPDSVELHGSRLTAWRGVPLLPCDKIPISRTGTSSIIVVRTGQDDQGVVGLRPADVRDQVEPGLSVAFTGIDARAIASYQVSAYYSAAVLVPDALGVLEGVELNAQVKE</sequence>
<name>A0A1G9E3C0_9ACTN</name>
<dbReference type="OrthoDB" id="181419at2"/>
<feature type="domain" description="Cyclic nucleotide-binding" evidence="1">
    <location>
        <begin position="97"/>
        <end position="182"/>
    </location>
</feature>
<dbReference type="Pfam" id="PF19307">
    <property type="entry name" value="SrpI-like"/>
    <property type="match status" value="1"/>
</dbReference>
<proteinExistence type="predicted"/>
<reference evidence="2 3" key="1">
    <citation type="submission" date="2016-10" db="EMBL/GenBank/DDBJ databases">
        <authorList>
            <person name="de Groot N.N."/>
        </authorList>
    </citation>
    <scope>NUCLEOTIDE SEQUENCE [LARGE SCALE GENOMIC DNA]</scope>
    <source>
        <strain evidence="2 3">CGMCC 4.5681</strain>
    </source>
</reference>
<dbReference type="SUPFAM" id="SSF51206">
    <property type="entry name" value="cAMP-binding domain-like"/>
    <property type="match status" value="1"/>
</dbReference>
<dbReference type="AlphaFoldDB" id="A0A1G9E3C0"/>
<dbReference type="InterPro" id="IPR000595">
    <property type="entry name" value="cNMP-bd_dom"/>
</dbReference>
<evidence type="ECO:0000313" key="2">
    <source>
        <dbReference type="EMBL" id="SDK70611.1"/>
    </source>
</evidence>
<dbReference type="NCBIfam" id="NF041163">
    <property type="entry name" value="encap_f2b"/>
    <property type="match status" value="1"/>
</dbReference>
<dbReference type="Proteomes" id="UP000198683">
    <property type="component" value="Unassembled WGS sequence"/>
</dbReference>
<dbReference type="Pfam" id="PF00027">
    <property type="entry name" value="cNMP_binding"/>
    <property type="match status" value="1"/>
</dbReference>
<dbReference type="InterPro" id="IPR045641">
    <property type="entry name" value="SrpI-like"/>
</dbReference>
<organism evidence="2 3">
    <name type="scientific">Nonomuraea maritima</name>
    <dbReference type="NCBI Taxonomy" id="683260"/>
    <lineage>
        <taxon>Bacteria</taxon>
        <taxon>Bacillati</taxon>
        <taxon>Actinomycetota</taxon>
        <taxon>Actinomycetes</taxon>
        <taxon>Streptosporangiales</taxon>
        <taxon>Streptosporangiaceae</taxon>
        <taxon>Nonomuraea</taxon>
    </lineage>
</organism>